<dbReference type="Proteomes" id="UP000827721">
    <property type="component" value="Unassembled WGS sequence"/>
</dbReference>
<name>A0ABQ8HCX9_9ROSI</name>
<accession>A0ABQ8HCX9</accession>
<evidence type="ECO:0000313" key="2">
    <source>
        <dbReference type="Proteomes" id="UP000827721"/>
    </source>
</evidence>
<comment type="caution">
    <text evidence="1">The sequence shown here is derived from an EMBL/GenBank/DDBJ whole genome shotgun (WGS) entry which is preliminary data.</text>
</comment>
<evidence type="ECO:0000313" key="1">
    <source>
        <dbReference type="EMBL" id="KAH7554349.1"/>
    </source>
</evidence>
<organism evidence="1 2">
    <name type="scientific">Xanthoceras sorbifolium</name>
    <dbReference type="NCBI Taxonomy" id="99658"/>
    <lineage>
        <taxon>Eukaryota</taxon>
        <taxon>Viridiplantae</taxon>
        <taxon>Streptophyta</taxon>
        <taxon>Embryophyta</taxon>
        <taxon>Tracheophyta</taxon>
        <taxon>Spermatophyta</taxon>
        <taxon>Magnoliopsida</taxon>
        <taxon>eudicotyledons</taxon>
        <taxon>Gunneridae</taxon>
        <taxon>Pentapetalae</taxon>
        <taxon>rosids</taxon>
        <taxon>malvids</taxon>
        <taxon>Sapindales</taxon>
        <taxon>Sapindaceae</taxon>
        <taxon>Xanthoceroideae</taxon>
        <taxon>Xanthoceras</taxon>
    </lineage>
</organism>
<dbReference type="EMBL" id="JAFEMO010000012">
    <property type="protein sequence ID" value="KAH7554349.1"/>
    <property type="molecule type" value="Genomic_DNA"/>
</dbReference>
<reference evidence="1 2" key="1">
    <citation type="submission" date="2021-02" db="EMBL/GenBank/DDBJ databases">
        <title>Plant Genome Project.</title>
        <authorList>
            <person name="Zhang R.-G."/>
        </authorList>
    </citation>
    <scope>NUCLEOTIDE SEQUENCE [LARGE SCALE GENOMIC DNA]</scope>
    <source>
        <tissue evidence="1">Leaves</tissue>
    </source>
</reference>
<protein>
    <submittedName>
        <fullName evidence="1">Uncharacterized protein</fullName>
    </submittedName>
</protein>
<keyword evidence="2" id="KW-1185">Reference proteome</keyword>
<proteinExistence type="predicted"/>
<gene>
    <name evidence="1" type="ORF">JRO89_XS12G0173400</name>
</gene>
<sequence length="176" mass="19896">MTRAASKWLQLSILPFGPGMLCDFKARLYTRDSTGRANEVAPEHHWGSIGNDTSACKTADPDPTYWFLVYTSSRSDFSGKGVLPITSHSSVDISDHFISNQTTTLQRVVLLLLEIWPNEAPYIKSNEILFKLCNKLPTSLSSSHTPKSFRFYGFGWDFVAFVYAEVKVREKDIHIN</sequence>